<evidence type="ECO:0000256" key="5">
    <source>
        <dbReference type="PIRSR" id="PIRSR000137-2"/>
    </source>
</evidence>
<dbReference type="GO" id="GO:0050660">
    <property type="term" value="F:flavin adenine dinucleotide binding"/>
    <property type="evidence" value="ECO:0007669"/>
    <property type="project" value="InterPro"/>
</dbReference>
<dbReference type="InterPro" id="IPR007867">
    <property type="entry name" value="GMC_OxRtase_C"/>
</dbReference>
<dbReference type="GO" id="GO:0016614">
    <property type="term" value="F:oxidoreductase activity, acting on CH-OH group of donors"/>
    <property type="evidence" value="ECO:0007669"/>
    <property type="project" value="InterPro"/>
</dbReference>
<dbReference type="SUPFAM" id="SSF51905">
    <property type="entry name" value="FAD/NAD(P)-binding domain"/>
    <property type="match status" value="1"/>
</dbReference>
<dbReference type="EMBL" id="NWSH01001549">
    <property type="protein sequence ID" value="PCG70889.1"/>
    <property type="molecule type" value="Genomic_DNA"/>
</dbReference>
<protein>
    <recommendedName>
        <fullName evidence="7 8">Glucose-methanol-choline oxidoreductase N-terminal domain-containing protein</fullName>
    </recommendedName>
</protein>
<accession>A0A2A4JGE4</accession>
<dbReference type="InterPro" id="IPR000172">
    <property type="entry name" value="GMC_OxRdtase_N"/>
</dbReference>
<dbReference type="PROSITE" id="PS00624">
    <property type="entry name" value="GMC_OXRED_2"/>
    <property type="match status" value="1"/>
</dbReference>
<dbReference type="Pfam" id="PF00732">
    <property type="entry name" value="GMC_oxred_N"/>
    <property type="match status" value="1"/>
</dbReference>
<feature type="domain" description="Glucose-methanol-choline oxidoreductase N-terminal" evidence="7">
    <location>
        <begin position="127"/>
        <end position="150"/>
    </location>
</feature>
<evidence type="ECO:0000256" key="4">
    <source>
        <dbReference type="ARBA" id="ARBA00022827"/>
    </source>
</evidence>
<evidence type="ECO:0000259" key="7">
    <source>
        <dbReference type="PROSITE" id="PS00623"/>
    </source>
</evidence>
<dbReference type="Gene3D" id="3.50.50.60">
    <property type="entry name" value="FAD/NAD(P)-binding domain"/>
    <property type="match status" value="1"/>
</dbReference>
<dbReference type="PIRSF" id="PIRSF000137">
    <property type="entry name" value="Alcohol_oxidase"/>
    <property type="match status" value="1"/>
</dbReference>
<feature type="domain" description="Glucose-methanol-choline oxidoreductase N-terminal" evidence="8">
    <location>
        <begin position="305"/>
        <end position="319"/>
    </location>
</feature>
<evidence type="ECO:0000256" key="6">
    <source>
        <dbReference type="RuleBase" id="RU003968"/>
    </source>
</evidence>
<organism evidence="9">
    <name type="scientific">Heliothis virescens</name>
    <name type="common">Tobacco budworm moth</name>
    <dbReference type="NCBI Taxonomy" id="7102"/>
    <lineage>
        <taxon>Eukaryota</taxon>
        <taxon>Metazoa</taxon>
        <taxon>Ecdysozoa</taxon>
        <taxon>Arthropoda</taxon>
        <taxon>Hexapoda</taxon>
        <taxon>Insecta</taxon>
        <taxon>Pterygota</taxon>
        <taxon>Neoptera</taxon>
        <taxon>Endopterygota</taxon>
        <taxon>Lepidoptera</taxon>
        <taxon>Glossata</taxon>
        <taxon>Ditrysia</taxon>
        <taxon>Noctuoidea</taxon>
        <taxon>Noctuidae</taxon>
        <taxon>Heliothinae</taxon>
        <taxon>Heliothis</taxon>
    </lineage>
</organism>
<feature type="binding site" evidence="5">
    <location>
        <begin position="137"/>
        <end position="140"/>
    </location>
    <ligand>
        <name>FAD</name>
        <dbReference type="ChEBI" id="CHEBI:57692"/>
    </ligand>
</feature>
<proteinExistence type="inferred from homology"/>
<dbReference type="STRING" id="7102.A0A2A4JGE4"/>
<gene>
    <name evidence="9" type="ORF">B5V51_2468</name>
</gene>
<comment type="similarity">
    <text evidence="2 6">Belongs to the GMC oxidoreductase family.</text>
</comment>
<comment type="cofactor">
    <cofactor evidence="1 5">
        <name>FAD</name>
        <dbReference type="ChEBI" id="CHEBI:57692"/>
    </cofactor>
</comment>
<name>A0A2A4JGE4_HELVI</name>
<evidence type="ECO:0000313" key="9">
    <source>
        <dbReference type="EMBL" id="PCG70889.1"/>
    </source>
</evidence>
<dbReference type="SUPFAM" id="SSF54373">
    <property type="entry name" value="FAD-linked reductases, C-terminal domain"/>
    <property type="match status" value="1"/>
</dbReference>
<evidence type="ECO:0000259" key="8">
    <source>
        <dbReference type="PROSITE" id="PS00624"/>
    </source>
</evidence>
<dbReference type="AlphaFoldDB" id="A0A2A4JGE4"/>
<evidence type="ECO:0000256" key="1">
    <source>
        <dbReference type="ARBA" id="ARBA00001974"/>
    </source>
</evidence>
<feature type="binding site" evidence="5">
    <location>
        <begin position="537"/>
        <end position="538"/>
    </location>
    <ligand>
        <name>FAD</name>
        <dbReference type="ChEBI" id="CHEBI:57692"/>
    </ligand>
</feature>
<evidence type="ECO:0000256" key="2">
    <source>
        <dbReference type="ARBA" id="ARBA00010790"/>
    </source>
</evidence>
<reference evidence="9" key="1">
    <citation type="submission" date="2017-09" db="EMBL/GenBank/DDBJ databases">
        <title>Contemporary evolution of a Lepidopteran species, Heliothis virescens, in response to modern agricultural practices.</title>
        <authorList>
            <person name="Fritz M.L."/>
            <person name="Deyonke A.M."/>
            <person name="Papanicolaou A."/>
            <person name="Micinski S."/>
            <person name="Westbrook J."/>
            <person name="Gould F."/>
        </authorList>
    </citation>
    <scope>NUCLEOTIDE SEQUENCE [LARGE SCALE GENOMIC DNA]</scope>
    <source>
        <strain evidence="9">HvINT-</strain>
        <tissue evidence="9">Whole body</tissue>
    </source>
</reference>
<dbReference type="PANTHER" id="PTHR11552:SF147">
    <property type="entry name" value="CHOLINE DEHYDROGENASE, MITOCHONDRIAL"/>
    <property type="match status" value="1"/>
</dbReference>
<keyword evidence="3 6" id="KW-0285">Flavoprotein</keyword>
<sequence length="600" mass="65162">MTITLGACASSGAAGATVAAALQFFAAAQCLLNEPYPRQADVTDGSHFDFIVVGGGSAGAALAARLAELPQYDVLLIEAGPDPPRETIVPGLRETLKGSRYDWNFTTVDDGYSSQALEGHRQKQPRGRMLGGSGSLNDMVYARGHPVDYEEWARVAGCAWNWTNVLPYFMRTERMTDARIINNTELMKFHGTRGEIEVSGAASTDGPNTKLLNAFREMGFKIVDDMTYPYSIGAGRFSHTIRSGRRDSSLTALLNKVHTNNLHVLKDTLVTKILIENNTAVGVQALSDGKQLHFYADKEVILSAGTFNTPKLLLLSGIGPQEILDELEIEVVQDLPVGEGLQDHVMVINFIAAENGTCERNERAQAFDVIKYLYDRTGFLSYSDSIGVYMPQNYKDPNVPYFAIYPSCVPQALITVDQCTSILGYTNETCMKLVKANEQYEIIVLPVVLLKPRSRGKVTLYSTDPLQNPKILSGTFSNSADMEEFPDAIQTALSLVNTTYFRDKAAHVVDLSPAECGREAGPARAACAARAAALPAWHAVGTAALGAVLDARLRVRGLAGLRVADASVMPAVVRGNTNAPVIMIAEKAADYIKEDHQIYV</sequence>
<feature type="binding site" evidence="5">
    <location>
        <position position="270"/>
    </location>
    <ligand>
        <name>FAD</name>
        <dbReference type="ChEBI" id="CHEBI:57692"/>
    </ligand>
</feature>
<dbReference type="InterPro" id="IPR036188">
    <property type="entry name" value="FAD/NAD-bd_sf"/>
</dbReference>
<dbReference type="PANTHER" id="PTHR11552">
    <property type="entry name" value="GLUCOSE-METHANOL-CHOLINE GMC OXIDOREDUCTASE"/>
    <property type="match status" value="1"/>
</dbReference>
<evidence type="ECO:0000256" key="3">
    <source>
        <dbReference type="ARBA" id="ARBA00022630"/>
    </source>
</evidence>
<dbReference type="PROSITE" id="PS00623">
    <property type="entry name" value="GMC_OXRED_1"/>
    <property type="match status" value="1"/>
</dbReference>
<keyword evidence="4 5" id="KW-0274">FAD</keyword>
<dbReference type="Gene3D" id="3.30.560.10">
    <property type="entry name" value="Glucose Oxidase, domain 3"/>
    <property type="match status" value="1"/>
</dbReference>
<dbReference type="InterPro" id="IPR012132">
    <property type="entry name" value="GMC_OxRdtase"/>
</dbReference>
<comment type="caution">
    <text evidence="9">The sequence shown here is derived from an EMBL/GenBank/DDBJ whole genome shotgun (WGS) entry which is preliminary data.</text>
</comment>
<dbReference type="Pfam" id="PF05199">
    <property type="entry name" value="GMC_oxred_C"/>
    <property type="match status" value="1"/>
</dbReference>